<dbReference type="Gene3D" id="3.30.70.100">
    <property type="match status" value="1"/>
</dbReference>
<gene>
    <name evidence="2" type="ORF">NWP19_06140</name>
</gene>
<keyword evidence="2" id="KW-0560">Oxidoreductase</keyword>
<accession>A0ABT6K266</accession>
<keyword evidence="2" id="KW-0503">Monooxygenase</keyword>
<organism evidence="2 3">
    <name type="scientific">Umezakia ovalisporum FSS-43</name>
    <dbReference type="NCBI Taxonomy" id="2740520"/>
    <lineage>
        <taxon>Bacteria</taxon>
        <taxon>Bacillati</taxon>
        <taxon>Cyanobacteriota</taxon>
        <taxon>Cyanophyceae</taxon>
        <taxon>Nostocales</taxon>
        <taxon>Nodulariaceae</taxon>
        <taxon>Umezakia</taxon>
    </lineage>
</organism>
<dbReference type="Proteomes" id="UP001159371">
    <property type="component" value="Unassembled WGS sequence"/>
</dbReference>
<comment type="caution">
    <text evidence="2">The sequence shown here is derived from an EMBL/GenBank/DDBJ whole genome shotgun (WGS) entry which is preliminary data.</text>
</comment>
<dbReference type="GO" id="GO:0004497">
    <property type="term" value="F:monooxygenase activity"/>
    <property type="evidence" value="ECO:0007669"/>
    <property type="project" value="UniProtKB-KW"/>
</dbReference>
<name>A0ABT6K266_9CYAN</name>
<reference evidence="2 3" key="1">
    <citation type="journal article" date="2023" name="J. Phycol.">
        <title>Chrysosporum ovalisporum is synonymous with the true-branching cyanobacterium Umezakia natans (Nostocales/Aphanizomenonaceae).</title>
        <authorList>
            <person name="McGregor G.B."/>
            <person name="Sendall B.C."/>
            <person name="Niiyama Y."/>
            <person name="Tuji A."/>
            <person name="Willis A."/>
        </authorList>
    </citation>
    <scope>NUCLEOTIDE SEQUENCE [LARGE SCALE GENOMIC DNA]</scope>
    <source>
        <strain evidence="2 3">FSS-43</strain>
    </source>
</reference>
<dbReference type="InterPro" id="IPR011008">
    <property type="entry name" value="Dimeric_a/b-barrel"/>
</dbReference>
<dbReference type="Pfam" id="PF03992">
    <property type="entry name" value="ABM"/>
    <property type="match status" value="1"/>
</dbReference>
<dbReference type="SUPFAM" id="SSF54909">
    <property type="entry name" value="Dimeric alpha+beta barrel"/>
    <property type="match status" value="1"/>
</dbReference>
<keyword evidence="3" id="KW-1185">Reference proteome</keyword>
<evidence type="ECO:0000313" key="3">
    <source>
        <dbReference type="Proteomes" id="UP001159371"/>
    </source>
</evidence>
<protein>
    <submittedName>
        <fullName evidence="2">Antibiotic biosynthesis monooxygenase</fullName>
    </submittedName>
</protein>
<dbReference type="PROSITE" id="PS51725">
    <property type="entry name" value="ABM"/>
    <property type="match status" value="1"/>
</dbReference>
<proteinExistence type="predicted"/>
<dbReference type="EMBL" id="JANQDO010000044">
    <property type="protein sequence ID" value="MDH6056379.1"/>
    <property type="molecule type" value="Genomic_DNA"/>
</dbReference>
<evidence type="ECO:0000259" key="1">
    <source>
        <dbReference type="PROSITE" id="PS51725"/>
    </source>
</evidence>
<sequence length="98" mass="11293">MLIRIVRMTFRPEAVADFQAIFNASKAQIRAFPGCRRLELLRDLDQPHVFCTYSHWDGPEALEAYRQSELFESTWAKTKALFAAKAVAFSVERVEEVV</sequence>
<dbReference type="RefSeq" id="WP_280656675.1">
    <property type="nucleotide sequence ID" value="NZ_JANQDO010000044.1"/>
</dbReference>
<dbReference type="InterPro" id="IPR007138">
    <property type="entry name" value="ABM_dom"/>
</dbReference>
<feature type="domain" description="ABM" evidence="1">
    <location>
        <begin position="2"/>
        <end position="92"/>
    </location>
</feature>
<evidence type="ECO:0000313" key="2">
    <source>
        <dbReference type="EMBL" id="MDH6056379.1"/>
    </source>
</evidence>